<dbReference type="InterPro" id="IPR032675">
    <property type="entry name" value="LRR_dom_sf"/>
</dbReference>
<dbReference type="AlphaFoldDB" id="A0AAE0GZZ0"/>
<dbReference type="GO" id="GO:0031146">
    <property type="term" value="P:SCF-dependent proteasomal ubiquitin-dependent protein catabolic process"/>
    <property type="evidence" value="ECO:0007669"/>
    <property type="project" value="TreeGrafter"/>
</dbReference>
<dbReference type="GO" id="GO:0005930">
    <property type="term" value="C:axoneme"/>
    <property type="evidence" value="ECO:0007669"/>
    <property type="project" value="UniProtKB-SubCell"/>
</dbReference>
<name>A0AAE0GZZ0_9CHLO</name>
<comment type="caution">
    <text evidence="3">The sequence shown here is derived from an EMBL/GenBank/DDBJ whole genome shotgun (WGS) entry which is preliminary data.</text>
</comment>
<evidence type="ECO:0000313" key="3">
    <source>
        <dbReference type="EMBL" id="KAK3286431.1"/>
    </source>
</evidence>
<dbReference type="PANTHER" id="PTHR13318:SF105">
    <property type="entry name" value="F-BOX_LRR-REPEAT PROTEIN 3"/>
    <property type="match status" value="1"/>
</dbReference>
<accession>A0AAE0GZZ0</accession>
<dbReference type="SUPFAM" id="SSF52047">
    <property type="entry name" value="RNI-like"/>
    <property type="match status" value="1"/>
</dbReference>
<feature type="domain" description="F-box/LRR-repeat protein 15-like leucin rich repeat" evidence="2">
    <location>
        <begin position="139"/>
        <end position="244"/>
    </location>
</feature>
<reference evidence="3 4" key="1">
    <citation type="journal article" date="2015" name="Genome Biol. Evol.">
        <title>Comparative Genomics of a Bacterivorous Green Alga Reveals Evolutionary Causalities and Consequences of Phago-Mixotrophic Mode of Nutrition.</title>
        <authorList>
            <person name="Burns J.A."/>
            <person name="Paasch A."/>
            <person name="Narechania A."/>
            <person name="Kim E."/>
        </authorList>
    </citation>
    <scope>NUCLEOTIDE SEQUENCE [LARGE SCALE GENOMIC DNA]</scope>
    <source>
        <strain evidence="3 4">PLY_AMNH</strain>
    </source>
</reference>
<protein>
    <recommendedName>
        <fullName evidence="2">F-box/LRR-repeat protein 15-like leucin rich repeat domain-containing protein</fullName>
    </recommendedName>
</protein>
<dbReference type="SMART" id="SM00367">
    <property type="entry name" value="LRR_CC"/>
    <property type="match status" value="7"/>
</dbReference>
<dbReference type="PANTHER" id="PTHR13318">
    <property type="entry name" value="PARTNER OF PAIRED, ISOFORM B-RELATED"/>
    <property type="match status" value="1"/>
</dbReference>
<sequence length="398" mass="42588">MSESDLACRSVASSNPFPSKLEVPFGSLFPTGVEEIEFTEPRDGPHVNSAVVTLTRPEELNVMDLPDGTLLQILTIVKEERPSAFATLRRVCWKWRCAVDERLFTTLSPNSLSVSKLQGRFTSIRSLSLSKCTPGVTNQALADLAQSGMNITDLNLSLCRLIDSNGIRALRNLTTLSTLDLAGCRKLNSEGIQAVTSLPSLTTLALFGCSASDSLLGELATSSSLTSLNLGRLRQVTADGLTRICTLTRLKSLLIRKWPNLADEDLMRCAVLSNLCMLDISDCRAITDAGVKALAPLTLLLDLDLSGCTQVTQGACAALGALTNLRSLELGGCFEVCDRGAAHLTSLTGLETLGISGLPRLTPCSLWHVAALRSLTSLDLAMCPQVHGLRASLWLSST</sequence>
<dbReference type="InterPro" id="IPR057207">
    <property type="entry name" value="FBXL15_LRR"/>
</dbReference>
<comment type="subcellular location">
    <subcellularLocation>
        <location evidence="1">Cytoplasm</location>
        <location evidence="1">Cytoskeleton</location>
        <location evidence="1">Cilium axoneme</location>
    </subcellularLocation>
</comment>
<feature type="domain" description="F-box/LRR-repeat protein 15-like leucin rich repeat" evidence="2">
    <location>
        <begin position="266"/>
        <end position="370"/>
    </location>
</feature>
<dbReference type="EMBL" id="LGRX02001268">
    <property type="protein sequence ID" value="KAK3286431.1"/>
    <property type="molecule type" value="Genomic_DNA"/>
</dbReference>
<evidence type="ECO:0000259" key="2">
    <source>
        <dbReference type="Pfam" id="PF25372"/>
    </source>
</evidence>
<gene>
    <name evidence="3" type="ORF">CYMTET_6017</name>
</gene>
<keyword evidence="4" id="KW-1185">Reference proteome</keyword>
<dbReference type="Pfam" id="PF25372">
    <property type="entry name" value="DUF7885"/>
    <property type="match status" value="2"/>
</dbReference>
<dbReference type="Proteomes" id="UP001190700">
    <property type="component" value="Unassembled WGS sequence"/>
</dbReference>
<proteinExistence type="predicted"/>
<evidence type="ECO:0000256" key="1">
    <source>
        <dbReference type="ARBA" id="ARBA00004430"/>
    </source>
</evidence>
<dbReference type="GO" id="GO:0019005">
    <property type="term" value="C:SCF ubiquitin ligase complex"/>
    <property type="evidence" value="ECO:0007669"/>
    <property type="project" value="TreeGrafter"/>
</dbReference>
<dbReference type="InterPro" id="IPR006553">
    <property type="entry name" value="Leu-rich_rpt_Cys-con_subtyp"/>
</dbReference>
<dbReference type="Gene3D" id="3.80.10.10">
    <property type="entry name" value="Ribonuclease Inhibitor"/>
    <property type="match status" value="3"/>
</dbReference>
<evidence type="ECO:0000313" key="4">
    <source>
        <dbReference type="Proteomes" id="UP001190700"/>
    </source>
</evidence>
<organism evidence="3 4">
    <name type="scientific">Cymbomonas tetramitiformis</name>
    <dbReference type="NCBI Taxonomy" id="36881"/>
    <lineage>
        <taxon>Eukaryota</taxon>
        <taxon>Viridiplantae</taxon>
        <taxon>Chlorophyta</taxon>
        <taxon>Pyramimonadophyceae</taxon>
        <taxon>Pyramimonadales</taxon>
        <taxon>Pyramimonadaceae</taxon>
        <taxon>Cymbomonas</taxon>
    </lineage>
</organism>